<protein>
    <submittedName>
        <fullName evidence="3">S-layer homology domain-containing protein</fullName>
    </submittedName>
</protein>
<feature type="domain" description="SLH" evidence="2">
    <location>
        <begin position="678"/>
        <end position="734"/>
    </location>
</feature>
<comment type="caution">
    <text evidence="3">The sequence shown here is derived from an EMBL/GenBank/DDBJ whole genome shotgun (WGS) entry which is preliminary data.</text>
</comment>
<accession>A0A433Y1N4</accession>
<name>A0A433Y1N4_9BACL</name>
<dbReference type="Pfam" id="PF00395">
    <property type="entry name" value="SLH"/>
    <property type="match status" value="3"/>
</dbReference>
<dbReference type="InterPro" id="IPR001119">
    <property type="entry name" value="SLH_dom"/>
</dbReference>
<dbReference type="OrthoDB" id="9997at2"/>
<gene>
    <name evidence="3" type="ORF">EJP82_23410</name>
</gene>
<sequence length="734" mass="81479">MNNKLKLFMGTSLALLMLSQAMMTTSVSADNNSTNTGKWMSGEYHTHTIQSNDASEPFLKLENVLNTAFREDLNSLPKEAVASLKYGTPFDYLVVTDHLRNSARDPEGNEKATARWEAIADQQNKIAELQKSGKYAGKMIYTGFEWDMMGLDHASVGIIDSKSDVVPIDAIHQFEWLYSYDTSADSFTSNEAEIWGERPTKEELKPDTSKTYEAIDWLKNNYPDSFVLPNHPSRHNGSNSGVVTIEDLRKMNDIAPNIVFGMEGMPGNQMAASENRSELAEIYGGADVMISQVGGIWDALLGEGRRFWSFTNSDFHFKVSSNRNYSSGYWPSEYSRNYTWVEGDTFKDVVDGMRSGKSFSVYGDLINALDFKASGNDQQAGMGEDLQMSVGDNTNITIRFKSPEYNNYAPISEHETTVDNKVKVDHIDLISGEVTGKLNESQYASNTTNDTTKIVKRFTEADWGQPDAEGYYTINYTVPADTNRYYRLRGTNLGVDVDGYTKNGEPLKDQSFDYEGTATAKENEDRFNSINDRNYTSMWFYSNPIFVEVPDNELEMSFSDVNSHWASTAVNSVVKEGLFSGTSETSFSPDTAMSRSMLVTVMHRLAGQPSDGTHPFQDVATDAYYNDAVAWASTNAIVKGVDSKRFAPEQSITREQLAVIVYNYAEVMGMDVSAKNTLANFTDTIKISSGASKAMQWAVGSGLLAGKEGKVLDPSGAVTRAEGATILHRFINNI</sequence>
<feature type="domain" description="SLH" evidence="2">
    <location>
        <begin position="553"/>
        <end position="611"/>
    </location>
</feature>
<feature type="chain" id="PRO_5019492751" evidence="1">
    <location>
        <begin position="30"/>
        <end position="734"/>
    </location>
</feature>
<keyword evidence="4" id="KW-1185">Reference proteome</keyword>
<dbReference type="PROSITE" id="PS51272">
    <property type="entry name" value="SLH"/>
    <property type="match status" value="3"/>
</dbReference>
<evidence type="ECO:0000313" key="4">
    <source>
        <dbReference type="Proteomes" id="UP000279446"/>
    </source>
</evidence>
<feature type="domain" description="SLH" evidence="2">
    <location>
        <begin position="612"/>
        <end position="675"/>
    </location>
</feature>
<reference evidence="3 4" key="1">
    <citation type="submission" date="2018-12" db="EMBL/GenBank/DDBJ databases">
        <authorList>
            <person name="Sun L."/>
            <person name="Chen Z."/>
        </authorList>
    </citation>
    <scope>NUCLEOTIDE SEQUENCE [LARGE SCALE GENOMIC DNA]</scope>
    <source>
        <strain evidence="3 4">DSM 15890</strain>
    </source>
</reference>
<evidence type="ECO:0000313" key="3">
    <source>
        <dbReference type="EMBL" id="RUT41496.1"/>
    </source>
</evidence>
<evidence type="ECO:0000256" key="1">
    <source>
        <dbReference type="SAM" id="SignalP"/>
    </source>
</evidence>
<dbReference type="RefSeq" id="WP_127194482.1">
    <property type="nucleotide sequence ID" value="NZ_RZNY01000029.1"/>
</dbReference>
<dbReference type="AlphaFoldDB" id="A0A433Y1N4"/>
<dbReference type="Gene3D" id="3.20.20.140">
    <property type="entry name" value="Metal-dependent hydrolases"/>
    <property type="match status" value="1"/>
</dbReference>
<dbReference type="SUPFAM" id="SSF89550">
    <property type="entry name" value="PHP domain-like"/>
    <property type="match status" value="1"/>
</dbReference>
<dbReference type="Proteomes" id="UP000279446">
    <property type="component" value="Unassembled WGS sequence"/>
</dbReference>
<keyword evidence="1" id="KW-0732">Signal</keyword>
<feature type="signal peptide" evidence="1">
    <location>
        <begin position="1"/>
        <end position="29"/>
    </location>
</feature>
<dbReference type="EMBL" id="RZNY01000029">
    <property type="protein sequence ID" value="RUT41496.1"/>
    <property type="molecule type" value="Genomic_DNA"/>
</dbReference>
<dbReference type="InterPro" id="IPR016195">
    <property type="entry name" value="Pol/histidinol_Pase-like"/>
</dbReference>
<evidence type="ECO:0000259" key="2">
    <source>
        <dbReference type="PROSITE" id="PS51272"/>
    </source>
</evidence>
<proteinExistence type="predicted"/>
<organism evidence="3 4">
    <name type="scientific">Paenibacillus anaericanus</name>
    <dbReference type="NCBI Taxonomy" id="170367"/>
    <lineage>
        <taxon>Bacteria</taxon>
        <taxon>Bacillati</taxon>
        <taxon>Bacillota</taxon>
        <taxon>Bacilli</taxon>
        <taxon>Bacillales</taxon>
        <taxon>Paenibacillaceae</taxon>
        <taxon>Paenibacillus</taxon>
    </lineage>
</organism>